<dbReference type="CDD" id="cd07812">
    <property type="entry name" value="SRPBCC"/>
    <property type="match status" value="1"/>
</dbReference>
<dbReference type="SUPFAM" id="SSF55961">
    <property type="entry name" value="Bet v1-like"/>
    <property type="match status" value="1"/>
</dbReference>
<accession>A0A1G1W8A2</accession>
<evidence type="ECO:0000313" key="2">
    <source>
        <dbReference type="Proteomes" id="UP000176631"/>
    </source>
</evidence>
<evidence type="ECO:0000313" key="1">
    <source>
        <dbReference type="EMBL" id="OGY23898.1"/>
    </source>
</evidence>
<dbReference type="Proteomes" id="UP000176631">
    <property type="component" value="Unassembled WGS sequence"/>
</dbReference>
<dbReference type="EMBL" id="MHCP01000019">
    <property type="protein sequence ID" value="OGY23898.1"/>
    <property type="molecule type" value="Genomic_DNA"/>
</dbReference>
<dbReference type="AlphaFoldDB" id="A0A1G1W8A2"/>
<dbReference type="InterPro" id="IPR019587">
    <property type="entry name" value="Polyketide_cyclase/dehydratase"/>
</dbReference>
<protein>
    <recommendedName>
        <fullName evidence="3">Coenzyme Q-binding protein COQ10 START domain-containing protein</fullName>
    </recommendedName>
</protein>
<name>A0A1G1W8A2_9BACT</name>
<evidence type="ECO:0008006" key="3">
    <source>
        <dbReference type="Google" id="ProtNLM"/>
    </source>
</evidence>
<proteinExistence type="predicted"/>
<organism evidence="1 2">
    <name type="scientific">Candidatus Woykebacteria bacterium RBG_13_40_15</name>
    <dbReference type="NCBI Taxonomy" id="1802593"/>
    <lineage>
        <taxon>Bacteria</taxon>
        <taxon>Candidatus Woykeibacteriota</taxon>
    </lineage>
</organism>
<comment type="caution">
    <text evidence="1">The sequence shown here is derived from an EMBL/GenBank/DDBJ whole genome shotgun (WGS) entry which is preliminary data.</text>
</comment>
<dbReference type="Gene3D" id="3.30.530.20">
    <property type="match status" value="1"/>
</dbReference>
<dbReference type="STRING" id="1802593.A2172_05185"/>
<sequence>MVKVAVDEELNMGADRLWHLFIDISNYPKYVKYVRSVEISGALSAGKEWHDLTTILWIPMRIKHKTIRMIKNKSISFEAPLPFGGKMLQSFDVCETGIGSRVWGEIHFDLGNPIANLLVGPILKARLKDMLISTLEKVRKEKTNDG</sequence>
<reference evidence="1 2" key="1">
    <citation type="journal article" date="2016" name="Nat. Commun.">
        <title>Thousands of microbial genomes shed light on interconnected biogeochemical processes in an aquifer system.</title>
        <authorList>
            <person name="Anantharaman K."/>
            <person name="Brown C.T."/>
            <person name="Hug L.A."/>
            <person name="Sharon I."/>
            <person name="Castelle C.J."/>
            <person name="Probst A.J."/>
            <person name="Thomas B.C."/>
            <person name="Singh A."/>
            <person name="Wilkins M.J."/>
            <person name="Karaoz U."/>
            <person name="Brodie E.L."/>
            <person name="Williams K.H."/>
            <person name="Hubbard S.S."/>
            <person name="Banfield J.F."/>
        </authorList>
    </citation>
    <scope>NUCLEOTIDE SEQUENCE [LARGE SCALE GENOMIC DNA]</scope>
</reference>
<dbReference type="Pfam" id="PF10604">
    <property type="entry name" value="Polyketide_cyc2"/>
    <property type="match status" value="1"/>
</dbReference>
<dbReference type="InterPro" id="IPR023393">
    <property type="entry name" value="START-like_dom_sf"/>
</dbReference>
<gene>
    <name evidence="1" type="ORF">A2172_05185</name>
</gene>